<reference evidence="3 4" key="1">
    <citation type="journal article" date="2024" name="FEMS Microbiol. Lett.">
        <title>Xanthomonas protegens sp. nov., a novel rice seed-associated bacterium, provides in vivo protection against X. oryzae pv. oryzae, the bacterial leaf blight pathogen.</title>
        <authorList>
            <person name="Rana R."/>
            <person name="Sharma A."/>
            <person name="Madhavan V.N."/>
            <person name="Korpole S."/>
            <person name="Sonti R.V."/>
            <person name="Patel H.K."/>
            <person name="Patil P.B."/>
        </authorList>
    </citation>
    <scope>NUCLEOTIDE SEQUENCE [LARGE SCALE GENOMIC DNA]</scope>
    <source>
        <strain evidence="3 4">PPL118</strain>
    </source>
</reference>
<proteinExistence type="predicted"/>
<organism evidence="3 4">
    <name type="scientific">Xanthomonas protegens</name>
    <dbReference type="NCBI Taxonomy" id="3380705"/>
    <lineage>
        <taxon>Bacteria</taxon>
        <taxon>Pseudomonadati</taxon>
        <taxon>Pseudomonadota</taxon>
        <taxon>Gammaproteobacteria</taxon>
        <taxon>Lysobacterales</taxon>
        <taxon>Lysobacteraceae</taxon>
        <taxon>Xanthomonas</taxon>
    </lineage>
</organism>
<evidence type="ECO:0008006" key="5">
    <source>
        <dbReference type="Google" id="ProtNLM"/>
    </source>
</evidence>
<evidence type="ECO:0000313" key="3">
    <source>
        <dbReference type="EMBL" id="MEL4890091.1"/>
    </source>
</evidence>
<dbReference type="EMBL" id="JAQJCQ010000001">
    <property type="protein sequence ID" value="MEL4890091.1"/>
    <property type="molecule type" value="Genomic_DNA"/>
</dbReference>
<protein>
    <recommendedName>
        <fullName evidence="5">Secreted protein</fullName>
    </recommendedName>
</protein>
<comment type="caution">
    <text evidence="3">The sequence shown here is derived from an EMBL/GenBank/DDBJ whole genome shotgun (WGS) entry which is preliminary data.</text>
</comment>
<feature type="region of interest" description="Disordered" evidence="1">
    <location>
        <begin position="25"/>
        <end position="45"/>
    </location>
</feature>
<dbReference type="Proteomes" id="UP001486626">
    <property type="component" value="Unassembled WGS sequence"/>
</dbReference>
<evidence type="ECO:0000256" key="1">
    <source>
        <dbReference type="SAM" id="MobiDB-lite"/>
    </source>
</evidence>
<gene>
    <name evidence="3" type="ORF">PIQ37_01545</name>
</gene>
<feature type="signal peptide" evidence="2">
    <location>
        <begin position="1"/>
        <end position="24"/>
    </location>
</feature>
<name>A0ABU9L7P4_9XANT</name>
<keyword evidence="4" id="KW-1185">Reference proteome</keyword>
<accession>A0ABU9L7P4</accession>
<keyword evidence="2" id="KW-0732">Signal</keyword>
<sequence>MTSGFGRICGGVALLLAMAGNAVAAPPDRTEHAGEQGGGPGADAPYIEQVGSECVMVNTYLQRRDGVVERVVLREPVQCASRPDQRSMADLSN</sequence>
<evidence type="ECO:0000313" key="4">
    <source>
        <dbReference type="Proteomes" id="UP001486626"/>
    </source>
</evidence>
<dbReference type="RefSeq" id="WP_407136357.1">
    <property type="nucleotide sequence ID" value="NZ_JAQQHW010000001.1"/>
</dbReference>
<feature type="chain" id="PRO_5046709892" description="Secreted protein" evidence="2">
    <location>
        <begin position="25"/>
        <end position="93"/>
    </location>
</feature>
<evidence type="ECO:0000256" key="2">
    <source>
        <dbReference type="SAM" id="SignalP"/>
    </source>
</evidence>